<evidence type="ECO:0000256" key="1">
    <source>
        <dbReference type="ARBA" id="ARBA00006964"/>
    </source>
</evidence>
<reference evidence="6 7" key="1">
    <citation type="submission" date="2010-10" db="EMBL/GenBank/DDBJ databases">
        <authorList>
            <consortium name="The Broad Institute Genome Sequencing Platform"/>
            <person name="Ward D."/>
            <person name="Earl A."/>
            <person name="Feldgarden M."/>
            <person name="Young S.K."/>
            <person name="Gargeya S."/>
            <person name="Zeng Q."/>
            <person name="Alvarado L."/>
            <person name="Berlin A."/>
            <person name="Bochicchio J."/>
            <person name="Chapman S.B."/>
            <person name="Chen Z."/>
            <person name="Freedman E."/>
            <person name="Gellesch M."/>
            <person name="Goldberg J."/>
            <person name="Griggs A."/>
            <person name="Gujja S."/>
            <person name="Heilman E."/>
            <person name="Heiman D."/>
            <person name="Howarth C."/>
            <person name="Mehta T."/>
            <person name="Neiman D."/>
            <person name="Pearson M."/>
            <person name="Roberts A."/>
            <person name="Saif S."/>
            <person name="Shea T."/>
            <person name="Shenoy N."/>
            <person name="Sisk P."/>
            <person name="Stolte C."/>
            <person name="Sykes S."/>
            <person name="White J."/>
            <person name="Yandava C."/>
            <person name="Allen-Vercoe E."/>
            <person name="Sibley C."/>
            <person name="Ambrose C.E."/>
            <person name="Strauss J."/>
            <person name="Daigneault M."/>
            <person name="Haas B."/>
            <person name="Nusbaum C."/>
            <person name="Birren B."/>
        </authorList>
    </citation>
    <scope>NUCLEOTIDE SEQUENCE [LARGE SCALE GENOMIC DNA]</scope>
    <source>
        <strain evidence="6 7">3_1_6</strain>
    </source>
</reference>
<organism evidence="6 7">
    <name type="scientific">Bilophila wadsworthia (strain 3_1_6)</name>
    <dbReference type="NCBI Taxonomy" id="563192"/>
    <lineage>
        <taxon>Bacteria</taxon>
        <taxon>Pseudomonadati</taxon>
        <taxon>Thermodesulfobacteriota</taxon>
        <taxon>Desulfovibrionia</taxon>
        <taxon>Desulfovibrionales</taxon>
        <taxon>Desulfovibrionaceae</taxon>
        <taxon>Bilophila</taxon>
    </lineage>
</organism>
<dbReference type="GO" id="GO:0046872">
    <property type="term" value="F:metal ion binding"/>
    <property type="evidence" value="ECO:0007669"/>
    <property type="project" value="UniProtKB-KW"/>
</dbReference>
<gene>
    <name evidence="6" type="ORF">HMPREF0179_01521</name>
</gene>
<dbReference type="Gene3D" id="3.40.1390.30">
    <property type="entry name" value="NIF3 (NGG1p interacting factor 3)-like"/>
    <property type="match status" value="2"/>
</dbReference>
<dbReference type="GeneID" id="78086642"/>
<comment type="caution">
    <text evidence="6">The sequence shown here is derived from an EMBL/GenBank/DDBJ whole genome shotgun (WGS) entry which is preliminary data.</text>
</comment>
<proteinExistence type="inferred from homology"/>
<feature type="binding site" evidence="5">
    <location>
        <position position="244"/>
    </location>
    <ligand>
        <name>a divalent metal cation</name>
        <dbReference type="ChEBI" id="CHEBI:60240"/>
        <label>1</label>
    </ligand>
</feature>
<comment type="similarity">
    <text evidence="1">Belongs to the GTP cyclohydrolase I type 2/NIF3 family.</text>
</comment>
<dbReference type="InterPro" id="IPR036069">
    <property type="entry name" value="DUF34/NIF3_sf"/>
</dbReference>
<dbReference type="SUPFAM" id="SSF102705">
    <property type="entry name" value="NIF3 (NGG1p interacting factor 3)-like"/>
    <property type="match status" value="1"/>
</dbReference>
<evidence type="ECO:0000313" key="7">
    <source>
        <dbReference type="Proteomes" id="UP000006034"/>
    </source>
</evidence>
<dbReference type="HOGENOM" id="CLU_037423_1_0_7"/>
<protein>
    <recommendedName>
        <fullName evidence="3">GTP cyclohydrolase 1 type 2 homolog</fullName>
    </recommendedName>
</protein>
<name>E5Y5Q8_BILW3</name>
<keyword evidence="4 5" id="KW-0479">Metal-binding</keyword>
<evidence type="ECO:0000313" key="6">
    <source>
        <dbReference type="EMBL" id="EFV44620.1"/>
    </source>
</evidence>
<feature type="binding site" evidence="5">
    <location>
        <position position="102"/>
    </location>
    <ligand>
        <name>a divalent metal cation</name>
        <dbReference type="ChEBI" id="CHEBI:60240"/>
        <label>1</label>
    </ligand>
</feature>
<accession>E5Y5Q8</accession>
<dbReference type="GO" id="GO:0005737">
    <property type="term" value="C:cytoplasm"/>
    <property type="evidence" value="ECO:0007669"/>
    <property type="project" value="TreeGrafter"/>
</dbReference>
<comment type="subunit">
    <text evidence="2">Homohexamer.</text>
</comment>
<keyword evidence="7" id="KW-1185">Reference proteome</keyword>
<dbReference type="PANTHER" id="PTHR13799:SF14">
    <property type="entry name" value="GTP CYCLOHYDROLASE 1 TYPE 2 HOMOLOG"/>
    <property type="match status" value="1"/>
</dbReference>
<dbReference type="InterPro" id="IPR002678">
    <property type="entry name" value="DUF34/NIF3"/>
</dbReference>
<dbReference type="FunFam" id="3.40.1390.30:FF:000001">
    <property type="entry name" value="GTP cyclohydrolase 1 type 2"/>
    <property type="match status" value="1"/>
</dbReference>
<evidence type="ECO:0000256" key="2">
    <source>
        <dbReference type="ARBA" id="ARBA00011643"/>
    </source>
</evidence>
<dbReference type="eggNOG" id="COG0327">
    <property type="taxonomic scope" value="Bacteria"/>
</dbReference>
<dbReference type="RefSeq" id="WP_005026796.1">
    <property type="nucleotide sequence ID" value="NZ_KE150238.1"/>
</dbReference>
<dbReference type="AlphaFoldDB" id="E5Y5Q8"/>
<dbReference type="PANTHER" id="PTHR13799">
    <property type="entry name" value="NGG1 INTERACTING FACTOR 3"/>
    <property type="match status" value="1"/>
</dbReference>
<dbReference type="Proteomes" id="UP000006034">
    <property type="component" value="Unassembled WGS sequence"/>
</dbReference>
<feature type="binding site" evidence="5">
    <location>
        <position position="65"/>
    </location>
    <ligand>
        <name>a divalent metal cation</name>
        <dbReference type="ChEBI" id="CHEBI:60240"/>
        <label>1</label>
    </ligand>
</feature>
<dbReference type="STRING" id="563192.HMPREF0179_01521"/>
<dbReference type="OrthoDB" id="9792792at2"/>
<evidence type="ECO:0000256" key="5">
    <source>
        <dbReference type="PIRSR" id="PIRSR602678-1"/>
    </source>
</evidence>
<sequence length="284" mass="30348">MKQSELIALIERTAPLAIAAPWDKSGVQVASARQDINRLAVCLDPTPESIRIALSGGAEMILAHHPLTMEGRFTDRLDSYHEVLSLLFRADVPLYSAHTSLDANPLGPVSWLADELGLCRIPSSDTKDGEAGHGMPLPLTVLEQTGTMERGGGSYACGFGIVGDCAVDMTPEDLKKMLALWLVGSCPRLAGALPERIRRIAICPGSGSSLAPEAAACGADLLITGDLKYHTALDLPLPVLDVGHFSLEEEMMRRFALQLKENVSDVAVQFVPAQDPLAPFSPTD</sequence>
<reference evidence="6 7" key="2">
    <citation type="submission" date="2013-04" db="EMBL/GenBank/DDBJ databases">
        <title>The Genome Sequence of Bilophila wadsworthia 3_1_6.</title>
        <authorList>
            <consortium name="The Broad Institute Genomics Platform"/>
            <person name="Earl A."/>
            <person name="Ward D."/>
            <person name="Feldgarden M."/>
            <person name="Gevers D."/>
            <person name="Sibley C."/>
            <person name="Strauss J."/>
            <person name="Allen-Vercoe E."/>
            <person name="Walker B."/>
            <person name="Young S."/>
            <person name="Zeng Q."/>
            <person name="Gargeya S."/>
            <person name="Fitzgerald M."/>
            <person name="Haas B."/>
            <person name="Abouelleil A."/>
            <person name="Allen A.W."/>
            <person name="Alvarado L."/>
            <person name="Arachchi H.M."/>
            <person name="Berlin A.M."/>
            <person name="Chapman S.B."/>
            <person name="Gainer-Dewar J."/>
            <person name="Goldberg J."/>
            <person name="Griggs A."/>
            <person name="Gujja S."/>
            <person name="Hansen M."/>
            <person name="Howarth C."/>
            <person name="Imamovic A."/>
            <person name="Ireland A."/>
            <person name="Larimer J."/>
            <person name="McCowan C."/>
            <person name="Murphy C."/>
            <person name="Pearson M."/>
            <person name="Poon T.W."/>
            <person name="Priest M."/>
            <person name="Roberts A."/>
            <person name="Saif S."/>
            <person name="Shea T."/>
            <person name="Sisk P."/>
            <person name="Sykes S."/>
            <person name="Wortman J."/>
            <person name="Nusbaum C."/>
            <person name="Birren B."/>
        </authorList>
    </citation>
    <scope>NUCLEOTIDE SEQUENCE [LARGE SCALE GENOMIC DNA]</scope>
    <source>
        <strain evidence="6 7">3_1_6</strain>
    </source>
</reference>
<dbReference type="Pfam" id="PF01784">
    <property type="entry name" value="DUF34_NIF3"/>
    <property type="match status" value="1"/>
</dbReference>
<evidence type="ECO:0000256" key="3">
    <source>
        <dbReference type="ARBA" id="ARBA00022112"/>
    </source>
</evidence>
<feature type="binding site" evidence="5">
    <location>
        <position position="248"/>
    </location>
    <ligand>
        <name>a divalent metal cation</name>
        <dbReference type="ChEBI" id="CHEBI:60240"/>
        <label>1</label>
    </ligand>
</feature>
<dbReference type="EMBL" id="ADCP02000001">
    <property type="protein sequence ID" value="EFV44620.1"/>
    <property type="molecule type" value="Genomic_DNA"/>
</dbReference>
<evidence type="ECO:0000256" key="4">
    <source>
        <dbReference type="ARBA" id="ARBA00022723"/>
    </source>
</evidence>
<feature type="binding site" evidence="5">
    <location>
        <position position="64"/>
    </location>
    <ligand>
        <name>a divalent metal cation</name>
        <dbReference type="ChEBI" id="CHEBI:60240"/>
        <label>2</label>
    </ligand>
</feature>